<keyword evidence="3" id="KW-0813">Transport</keyword>
<dbReference type="Gene3D" id="1.20.1250.20">
    <property type="entry name" value="MFS general substrate transporter like domains"/>
    <property type="match status" value="1"/>
</dbReference>
<evidence type="ECO:0000256" key="8">
    <source>
        <dbReference type="SAM" id="Phobius"/>
    </source>
</evidence>
<sequence>MKKINYNRPLLVSVVIISAFVAMLNQTILAVAQPAIMQSFKVSVSDVNWLSTGYSLIGGILIPISAWMADRFNTKKLVSISSLIFLLGTIVSLLSGSFLILLTGRLIQAIGAGILSGLSMTILFSVFDKSESGKPTMALGIVFGLSPAIGPTLGGYIVDHLGWHWIFGITAPIIAIALVMSLLFMADVVPHKNTKLDKISVLLSTLGFGMLLYGVSEVSNKGWSNITTLAEIVVGLLLIIGWSWRQLVIDDPMIELRIFTVKNFTIASIISAIAQISMVAVEFILPLYLQNVRDLSAMNSGLSLLLGAIAIFLLAPISGSMVEKNKGRQAIMFGITIMSVSTLMLSFISLTTPIWEVITLYALRNVGLAFAMMPAGTMAMNSLPKNLVAHGSAGNNGTRQIGAALGTATLVSIMQNVANSNAPASTEATTNVTKYALGMHQALIDGAQAALWVATGIGIVGIVLAFMLKNTVDNQTK</sequence>
<evidence type="ECO:0000256" key="2">
    <source>
        <dbReference type="ARBA" id="ARBA00008537"/>
    </source>
</evidence>
<keyword evidence="4" id="KW-1003">Cell membrane</keyword>
<dbReference type="CDD" id="cd17503">
    <property type="entry name" value="MFS_LmrB_MDR_like"/>
    <property type="match status" value="1"/>
</dbReference>
<accession>A0AAU7NMM3</accession>
<evidence type="ECO:0000259" key="9">
    <source>
        <dbReference type="PROSITE" id="PS50850"/>
    </source>
</evidence>
<evidence type="ECO:0000313" key="10">
    <source>
        <dbReference type="EMBL" id="XBS08860.1"/>
    </source>
</evidence>
<dbReference type="SUPFAM" id="SSF103473">
    <property type="entry name" value="MFS general substrate transporter"/>
    <property type="match status" value="1"/>
</dbReference>
<evidence type="ECO:0000256" key="3">
    <source>
        <dbReference type="ARBA" id="ARBA00022448"/>
    </source>
</evidence>
<evidence type="ECO:0000256" key="4">
    <source>
        <dbReference type="ARBA" id="ARBA00022475"/>
    </source>
</evidence>
<keyword evidence="5 8" id="KW-0812">Transmembrane</keyword>
<dbReference type="PANTHER" id="PTHR42718:SF9">
    <property type="entry name" value="MAJOR FACILITATOR SUPERFAMILY MULTIDRUG TRANSPORTER MFSC"/>
    <property type="match status" value="1"/>
</dbReference>
<feature type="transmembrane region" description="Helical" evidence="8">
    <location>
        <begin position="106"/>
        <end position="127"/>
    </location>
</feature>
<comment type="similarity">
    <text evidence="2">Belongs to the major facilitator superfamily. EmrB family.</text>
</comment>
<reference evidence="10" key="1">
    <citation type="submission" date="2014-02" db="EMBL/GenBank/DDBJ databases">
        <authorList>
            <person name="Zhao D."/>
            <person name="Dong X."/>
            <person name="Li Y."/>
            <person name="Lv L."/>
            <person name="Zhao D."/>
            <person name="Gao Y."/>
            <person name="Wang Y."/>
            <person name="Li Y."/>
        </authorList>
    </citation>
    <scope>NUCLEOTIDE SEQUENCE</scope>
    <source>
        <strain evidence="10">CGMCC 7049</strain>
    </source>
</reference>
<feature type="transmembrane region" description="Helical" evidence="8">
    <location>
        <begin position="330"/>
        <end position="348"/>
    </location>
</feature>
<feature type="transmembrane region" description="Helical" evidence="8">
    <location>
        <begin position="222"/>
        <end position="244"/>
    </location>
</feature>
<dbReference type="Pfam" id="PF07690">
    <property type="entry name" value="MFS_1"/>
    <property type="match status" value="1"/>
</dbReference>
<dbReference type="GO" id="GO:0005886">
    <property type="term" value="C:plasma membrane"/>
    <property type="evidence" value="ECO:0007669"/>
    <property type="project" value="UniProtKB-SubCell"/>
</dbReference>
<dbReference type="GO" id="GO:0022857">
    <property type="term" value="F:transmembrane transporter activity"/>
    <property type="evidence" value="ECO:0007669"/>
    <property type="project" value="InterPro"/>
</dbReference>
<feature type="transmembrane region" description="Helical" evidence="8">
    <location>
        <begin position="198"/>
        <end position="216"/>
    </location>
</feature>
<gene>
    <name evidence="10" type="ORF">BB06_02555</name>
</gene>
<protein>
    <submittedName>
        <fullName evidence="10">DHA2 family efflux MFS transporter permease subunit</fullName>
    </submittedName>
</protein>
<dbReference type="PANTHER" id="PTHR42718">
    <property type="entry name" value="MAJOR FACILITATOR SUPERFAMILY MULTIDRUG TRANSPORTER MFSC"/>
    <property type="match status" value="1"/>
</dbReference>
<dbReference type="RefSeq" id="WP_029257781.1">
    <property type="nucleotide sequence ID" value="NZ_CP157400.1"/>
</dbReference>
<dbReference type="InterPro" id="IPR036259">
    <property type="entry name" value="MFS_trans_sf"/>
</dbReference>
<feature type="transmembrane region" description="Helical" evidence="8">
    <location>
        <begin position="449"/>
        <end position="468"/>
    </location>
</feature>
<dbReference type="InterPro" id="IPR011701">
    <property type="entry name" value="MFS"/>
</dbReference>
<evidence type="ECO:0000256" key="5">
    <source>
        <dbReference type="ARBA" id="ARBA00022692"/>
    </source>
</evidence>
<evidence type="ECO:0000256" key="1">
    <source>
        <dbReference type="ARBA" id="ARBA00004651"/>
    </source>
</evidence>
<evidence type="ECO:0000256" key="6">
    <source>
        <dbReference type="ARBA" id="ARBA00022989"/>
    </source>
</evidence>
<keyword evidence="6 8" id="KW-1133">Transmembrane helix</keyword>
<name>A0AAU7NMM3_PEDPE</name>
<feature type="transmembrane region" description="Helical" evidence="8">
    <location>
        <begin position="264"/>
        <end position="289"/>
    </location>
</feature>
<dbReference type="PROSITE" id="PS50850">
    <property type="entry name" value="MFS"/>
    <property type="match status" value="1"/>
</dbReference>
<dbReference type="EMBL" id="CP157400">
    <property type="protein sequence ID" value="XBS08860.1"/>
    <property type="molecule type" value="Genomic_DNA"/>
</dbReference>
<comment type="subcellular location">
    <subcellularLocation>
        <location evidence="1">Cell membrane</location>
        <topology evidence="1">Multi-pass membrane protein</topology>
    </subcellularLocation>
</comment>
<feature type="transmembrane region" description="Helical" evidence="8">
    <location>
        <begin position="48"/>
        <end position="68"/>
    </location>
</feature>
<feature type="transmembrane region" description="Helical" evidence="8">
    <location>
        <begin position="80"/>
        <end position="100"/>
    </location>
</feature>
<dbReference type="NCBIfam" id="TIGR00711">
    <property type="entry name" value="efflux_EmrB"/>
    <property type="match status" value="1"/>
</dbReference>
<evidence type="ECO:0000256" key="7">
    <source>
        <dbReference type="ARBA" id="ARBA00023136"/>
    </source>
</evidence>
<dbReference type="InterPro" id="IPR004638">
    <property type="entry name" value="EmrB-like"/>
</dbReference>
<feature type="domain" description="Major facilitator superfamily (MFS) profile" evidence="9">
    <location>
        <begin position="11"/>
        <end position="473"/>
    </location>
</feature>
<feature type="transmembrane region" description="Helical" evidence="8">
    <location>
        <begin position="164"/>
        <end position="186"/>
    </location>
</feature>
<dbReference type="InterPro" id="IPR020846">
    <property type="entry name" value="MFS_dom"/>
</dbReference>
<dbReference type="Gene3D" id="1.20.1720.10">
    <property type="entry name" value="Multidrug resistance protein D"/>
    <property type="match status" value="1"/>
</dbReference>
<reference evidence="10" key="2">
    <citation type="submission" date="2024-05" db="EMBL/GenBank/DDBJ databases">
        <authorList>
            <person name="Chen H."/>
        </authorList>
    </citation>
    <scope>NUCLEOTIDE SEQUENCE</scope>
    <source>
        <strain evidence="10">CGMCC 7049</strain>
    </source>
</reference>
<dbReference type="PRINTS" id="PR01036">
    <property type="entry name" value="TCRTETB"/>
</dbReference>
<keyword evidence="7 8" id="KW-0472">Membrane</keyword>
<feature type="transmembrane region" description="Helical" evidence="8">
    <location>
        <begin position="139"/>
        <end position="158"/>
    </location>
</feature>
<feature type="transmembrane region" description="Helical" evidence="8">
    <location>
        <begin position="301"/>
        <end position="318"/>
    </location>
</feature>
<organism evidence="10">
    <name type="scientific">Pediococcus pentosaceus CGMCC 7049</name>
    <dbReference type="NCBI Taxonomy" id="1460385"/>
    <lineage>
        <taxon>Bacteria</taxon>
        <taxon>Bacillati</taxon>
        <taxon>Bacillota</taxon>
        <taxon>Bacilli</taxon>
        <taxon>Lactobacillales</taxon>
        <taxon>Lactobacillaceae</taxon>
        <taxon>Pediococcus</taxon>
    </lineage>
</organism>
<proteinExistence type="inferred from homology"/>
<dbReference type="AlphaFoldDB" id="A0AAU7NMM3"/>